<feature type="region of interest" description="Disordered" evidence="1">
    <location>
        <begin position="186"/>
        <end position="452"/>
    </location>
</feature>
<dbReference type="Pfam" id="PF20237">
    <property type="entry name" value="DUF6594"/>
    <property type="match status" value="1"/>
</dbReference>
<reference evidence="5 6" key="1">
    <citation type="journal article" date="2013" name="PLoS Genet.">
        <title>Comparative genome structure, secondary metabolite, and effector coding capacity across Cochliobolus pathogens.</title>
        <authorList>
            <person name="Condon B.J."/>
            <person name="Leng Y."/>
            <person name="Wu D."/>
            <person name="Bushley K.E."/>
            <person name="Ohm R.A."/>
            <person name="Otillar R."/>
            <person name="Martin J."/>
            <person name="Schackwitz W."/>
            <person name="Grimwood J."/>
            <person name="MohdZainudin N."/>
            <person name="Xue C."/>
            <person name="Wang R."/>
            <person name="Manning V.A."/>
            <person name="Dhillon B."/>
            <person name="Tu Z.J."/>
            <person name="Steffenson B.J."/>
            <person name="Salamov A."/>
            <person name="Sun H."/>
            <person name="Lowry S."/>
            <person name="LaButti K."/>
            <person name="Han J."/>
            <person name="Copeland A."/>
            <person name="Lindquist E."/>
            <person name="Barry K."/>
            <person name="Schmutz J."/>
            <person name="Baker S.E."/>
            <person name="Ciuffetti L.M."/>
            <person name="Grigoriev I.V."/>
            <person name="Zhong S."/>
            <person name="Turgeon B.G."/>
        </authorList>
    </citation>
    <scope>NUCLEOTIDE SEQUENCE [LARGE SCALE GENOMIC DNA]</scope>
    <source>
        <strain evidence="5 6">ATCC 44560</strain>
    </source>
</reference>
<feature type="compositionally biased region" description="Low complexity" evidence="1">
    <location>
        <begin position="397"/>
        <end position="424"/>
    </location>
</feature>
<name>W6ZPY0_COCMI</name>
<dbReference type="HOGENOM" id="CLU_013769_0_0_1"/>
<feature type="compositionally biased region" description="Basic and acidic residues" evidence="1">
    <location>
        <begin position="186"/>
        <end position="208"/>
    </location>
</feature>
<dbReference type="InterPro" id="IPR057514">
    <property type="entry name" value="NTF2_SigF"/>
</dbReference>
<dbReference type="RefSeq" id="XP_007683988.1">
    <property type="nucleotide sequence ID" value="XM_007685798.1"/>
</dbReference>
<feature type="region of interest" description="Disordered" evidence="1">
    <location>
        <begin position="485"/>
        <end position="535"/>
    </location>
</feature>
<dbReference type="Pfam" id="PF24840">
    <property type="entry name" value="NTF2_SigF"/>
    <property type="match status" value="1"/>
</dbReference>
<feature type="compositionally biased region" description="Basic and acidic residues" evidence="1">
    <location>
        <begin position="241"/>
        <end position="253"/>
    </location>
</feature>
<dbReference type="Proteomes" id="UP000054032">
    <property type="component" value="Unassembled WGS sequence"/>
</dbReference>
<sequence length="988" mass="109645">MEDPVKEIPAVIHLLTQSPPSLQRATIEKYFTPDAAFSHPFCRTWSGPNSRWLVDATYRWYKIMSPRIDLTVQSVAFDEANLTLYVTIFQIFRIWAVPFYYAPVRLTTVLSLRHSPSTGKYLIEKQDDLYQVDQWIRFIAPGGWVLIWIWQAWATLFCVLGTWLLWPVTWVEENWGWGEGIGMESDREMRKAGKKGEIRSDGLTKDEVLQMTTLRGKSDRSSPVEGAQSPSRHRNPTTDDPQYHYDSLQEKEVGVAASGPHIRRRPSRTTSGTKGSPPSSSLSYSEEQNEDDKKNKAARTTLKKLSRRDSHQGELSPTPRGGQEELDEEGSTVGYIPRLGQIREKKTTMQSRRRGSSIVSSTGQPRALRRRHTEDSAAGRSRVQRKHSSLHHHGGKLAELSEPSSASSVSQQSSNSSGSNSTVTQKSREDYGYPYQYEMATERQSPTSSMMGAAESDVFKYLQPDNDTENSTPAYLQGFVPSISAPSFLPSPSLNDSNLSDKRPSAAGTDSNGSNISSQTLAQNSSPMVSQLPHQEFRKFKKPLYASSFVHGPRDEDEETVAQSGESEGSCTESEEEAKPSSESSDKKSKKVTDKVSPHRAPSTSSRGSDLHARRLKQQERELANHILKNPKPQKGFQFNGGTPGQVYPPTPMYSPQVYAGASPSVISNGAANSPQVWSPMHTFPAPLAIGYAPHQSPEVAHAYPHSLVKQIPQPFSPHPAQAQPYQQHGPASTQTKPALTGYELLANELSAPAQGETARKVNLVPVYRKFEHLNHRVLLHLQDEMSELEEELRTLDRCIAQMSPKDPSGHAYPASRRNDARYGGESHFKRTELLGRIFQKLEQYNKALSSFSDVTSKLRPAGEDDVARYREWMDEHEPIDYAESRFLECASDLVSVPRSEAAATTSTTTTATMAAAGEQGAGHHQSAAVWFPLILAVPLLAFTIVPSLLGRLVVIVLIVGVELKIISSAPEIQRFLSLQEWKAAASV</sequence>
<dbReference type="InterPro" id="IPR046529">
    <property type="entry name" value="DUF6594"/>
</dbReference>
<feature type="domain" description="SigF-like NTF2-like" evidence="4">
    <location>
        <begin position="1"/>
        <end position="164"/>
    </location>
</feature>
<dbReference type="eggNOG" id="ENOG502SQVM">
    <property type="taxonomic scope" value="Eukaryota"/>
</dbReference>
<dbReference type="KEGG" id="bor:COCMIDRAFT_33166"/>
<evidence type="ECO:0000259" key="4">
    <source>
        <dbReference type="Pfam" id="PF24840"/>
    </source>
</evidence>
<keyword evidence="2" id="KW-0812">Transmembrane</keyword>
<evidence type="ECO:0000313" key="6">
    <source>
        <dbReference type="Proteomes" id="UP000054032"/>
    </source>
</evidence>
<feature type="compositionally biased region" description="Basic residues" evidence="1">
    <location>
        <begin position="382"/>
        <end position="395"/>
    </location>
</feature>
<dbReference type="OrthoDB" id="2344312at2759"/>
<gene>
    <name evidence="5" type="ORF">COCMIDRAFT_33166</name>
</gene>
<accession>W6ZPY0</accession>
<dbReference type="AlphaFoldDB" id="W6ZPY0"/>
<feature type="compositionally biased region" description="Basic and acidic residues" evidence="1">
    <location>
        <begin position="577"/>
        <end position="597"/>
    </location>
</feature>
<evidence type="ECO:0000256" key="2">
    <source>
        <dbReference type="SAM" id="Phobius"/>
    </source>
</evidence>
<organism evidence="5 6">
    <name type="scientific">Bipolaris oryzae ATCC 44560</name>
    <dbReference type="NCBI Taxonomy" id="930090"/>
    <lineage>
        <taxon>Eukaryota</taxon>
        <taxon>Fungi</taxon>
        <taxon>Dikarya</taxon>
        <taxon>Ascomycota</taxon>
        <taxon>Pezizomycotina</taxon>
        <taxon>Dothideomycetes</taxon>
        <taxon>Pleosporomycetidae</taxon>
        <taxon>Pleosporales</taxon>
        <taxon>Pleosporineae</taxon>
        <taxon>Pleosporaceae</taxon>
        <taxon>Bipolaris</taxon>
    </lineage>
</organism>
<dbReference type="EMBL" id="KI963931">
    <property type="protein sequence ID" value="EUC49534.1"/>
    <property type="molecule type" value="Genomic_DNA"/>
</dbReference>
<proteinExistence type="predicted"/>
<dbReference type="PANTHER" id="PTHR35393:SF1">
    <property type="entry name" value="SNOAL-LIKE DOMAIN-CONTAINING PROTEIN"/>
    <property type="match status" value="1"/>
</dbReference>
<evidence type="ECO:0000259" key="3">
    <source>
        <dbReference type="Pfam" id="PF20237"/>
    </source>
</evidence>
<dbReference type="STRING" id="930090.W6ZPY0"/>
<feature type="region of interest" description="Disordered" evidence="1">
    <location>
        <begin position="548"/>
        <end position="613"/>
    </location>
</feature>
<feature type="compositionally biased region" description="Low complexity" evidence="1">
    <location>
        <begin position="486"/>
        <end position="498"/>
    </location>
</feature>
<evidence type="ECO:0000256" key="1">
    <source>
        <dbReference type="SAM" id="MobiDB-lite"/>
    </source>
</evidence>
<keyword evidence="2" id="KW-0472">Membrane</keyword>
<dbReference type="PANTHER" id="PTHR35393">
    <property type="entry name" value="CHROMOSOME 1, WHOLE GENOME SHOTGUN SEQUENCE"/>
    <property type="match status" value="1"/>
</dbReference>
<feature type="transmembrane region" description="Helical" evidence="2">
    <location>
        <begin position="930"/>
        <end position="960"/>
    </location>
</feature>
<keyword evidence="6" id="KW-1185">Reference proteome</keyword>
<dbReference type="GeneID" id="19122260"/>
<feature type="compositionally biased region" description="Polar residues" evidence="1">
    <location>
        <begin position="508"/>
        <end position="533"/>
    </location>
</feature>
<evidence type="ECO:0000313" key="5">
    <source>
        <dbReference type="EMBL" id="EUC49534.1"/>
    </source>
</evidence>
<feature type="domain" description="DUF6594" evidence="3">
    <location>
        <begin position="743"/>
        <end position="962"/>
    </location>
</feature>
<feature type="compositionally biased region" description="Low complexity" evidence="1">
    <location>
        <begin position="268"/>
        <end position="285"/>
    </location>
</feature>
<protein>
    <submittedName>
        <fullName evidence="5">Uncharacterized protein</fullName>
    </submittedName>
</protein>
<keyword evidence="2" id="KW-1133">Transmembrane helix</keyword>